<dbReference type="OrthoDB" id="3252135at2759"/>
<gene>
    <name evidence="1" type="ORF">J3R30DRAFT_152352</name>
</gene>
<keyword evidence="2" id="KW-1185">Reference proteome</keyword>
<comment type="caution">
    <text evidence="1">The sequence shown here is derived from an EMBL/GenBank/DDBJ whole genome shotgun (WGS) entry which is preliminary data.</text>
</comment>
<accession>A0A9W9DXB0</accession>
<protein>
    <submittedName>
        <fullName evidence="1">Uncharacterized protein</fullName>
    </submittedName>
</protein>
<name>A0A9W9DXB0_9AGAR</name>
<organism evidence="1 2">
    <name type="scientific">Lentinula aciculospora</name>
    <dbReference type="NCBI Taxonomy" id="153920"/>
    <lineage>
        <taxon>Eukaryota</taxon>
        <taxon>Fungi</taxon>
        <taxon>Dikarya</taxon>
        <taxon>Basidiomycota</taxon>
        <taxon>Agaricomycotina</taxon>
        <taxon>Agaricomycetes</taxon>
        <taxon>Agaricomycetidae</taxon>
        <taxon>Agaricales</taxon>
        <taxon>Marasmiineae</taxon>
        <taxon>Omphalotaceae</taxon>
        <taxon>Lentinula</taxon>
    </lineage>
</organism>
<sequence>MSLPPPSYNRDSYDFPVPDYSYEPRADEETLEFRQRRQLHGHVTRPTGVFTHQKDGATIVLNHQEDRTPTPVFDRRDNVEGILILDTPGSVSEITLKLTGTVETVSPSTGRTFIKVLDHTQSLYKSGDSKASQPTDCPRSLFFSCPIPNTFKHNSQEYLLPPSYYVLLGGQGQAYYAKCTYNFSVITLKVRSRRTAFLGKDKKYYGFLFEYSPRSCPLRPVIARSLLSTIKTCPEEWCQFSYELIPKSNKYNLEPLTCQFFIPSVGVFCIRESIPFHVQLLASNSGAFAKLQSASRMDNSEPFFQVHFLRQVEINNKEKKSAVHFPLREATMSPVPPVEVTISESSAQSRQGQKLDWEGEIPYGGETTLASSFNAGILAVTDFIVLELSTPHKNFFQPFTHRHPVRLVSDAWR</sequence>
<dbReference type="EMBL" id="JAOTPV010000001">
    <property type="protein sequence ID" value="KAJ4490898.1"/>
    <property type="molecule type" value="Genomic_DNA"/>
</dbReference>
<reference evidence="1" key="1">
    <citation type="submission" date="2022-08" db="EMBL/GenBank/DDBJ databases">
        <title>A Global Phylogenomic Analysis of the Shiitake Genus Lentinula.</title>
        <authorList>
            <consortium name="DOE Joint Genome Institute"/>
            <person name="Sierra-Patev S."/>
            <person name="Min B."/>
            <person name="Naranjo-Ortiz M."/>
            <person name="Looney B."/>
            <person name="Konkel Z."/>
            <person name="Slot J.C."/>
            <person name="Sakamoto Y."/>
            <person name="Steenwyk J.L."/>
            <person name="Rokas A."/>
            <person name="Carro J."/>
            <person name="Camarero S."/>
            <person name="Ferreira P."/>
            <person name="Molpeceres G."/>
            <person name="Ruiz-Duenas F.J."/>
            <person name="Serrano A."/>
            <person name="Henrissat B."/>
            <person name="Drula E."/>
            <person name="Hughes K.W."/>
            <person name="Mata J.L."/>
            <person name="Ishikawa N.K."/>
            <person name="Vargas-Isla R."/>
            <person name="Ushijima S."/>
            <person name="Smith C.A."/>
            <person name="Ahrendt S."/>
            <person name="Andreopoulos W."/>
            <person name="He G."/>
            <person name="Labutti K."/>
            <person name="Lipzen A."/>
            <person name="Ng V."/>
            <person name="Riley R."/>
            <person name="Sandor L."/>
            <person name="Barry K."/>
            <person name="Martinez A.T."/>
            <person name="Xiao Y."/>
            <person name="Gibbons J.G."/>
            <person name="Terashima K."/>
            <person name="Grigoriev I.V."/>
            <person name="Hibbett D.S."/>
        </authorList>
    </citation>
    <scope>NUCLEOTIDE SEQUENCE</scope>
    <source>
        <strain evidence="1">JLM2183</strain>
    </source>
</reference>
<dbReference type="AlphaFoldDB" id="A0A9W9DXB0"/>
<proteinExistence type="predicted"/>
<dbReference type="Proteomes" id="UP001150266">
    <property type="component" value="Unassembled WGS sequence"/>
</dbReference>
<evidence type="ECO:0000313" key="1">
    <source>
        <dbReference type="EMBL" id="KAJ4490898.1"/>
    </source>
</evidence>
<evidence type="ECO:0000313" key="2">
    <source>
        <dbReference type="Proteomes" id="UP001150266"/>
    </source>
</evidence>